<feature type="transmembrane region" description="Helical" evidence="1">
    <location>
        <begin position="97"/>
        <end position="120"/>
    </location>
</feature>
<evidence type="ECO:0000313" key="2">
    <source>
        <dbReference type="EMBL" id="GGL21649.1"/>
    </source>
</evidence>
<gene>
    <name evidence="2" type="ORF">GCM10009037_01210</name>
</gene>
<reference evidence="2 3" key="1">
    <citation type="journal article" date="2019" name="Int. J. Syst. Evol. Microbiol.">
        <title>The Global Catalogue of Microorganisms (GCM) 10K type strain sequencing project: providing services to taxonomists for standard genome sequencing and annotation.</title>
        <authorList>
            <consortium name="The Broad Institute Genomics Platform"/>
            <consortium name="The Broad Institute Genome Sequencing Center for Infectious Disease"/>
            <person name="Wu L."/>
            <person name="Ma J."/>
        </authorList>
    </citation>
    <scope>NUCLEOTIDE SEQUENCE [LARGE SCALE GENOMIC DNA]</scope>
    <source>
        <strain evidence="2 3">JCM 19585</strain>
    </source>
</reference>
<dbReference type="RefSeq" id="WP_188876530.1">
    <property type="nucleotide sequence ID" value="NZ_BMPF01000001.1"/>
</dbReference>
<sequence length="163" mass="17596">MTGDPAAGPEPIRVSGVFKDEALLGETDGELVCANGTLRYRGPDESVEISHTTVTEARVDQDKSVAGFRSIAGVFAVVTLLMAYVFVKYVIVHGGGVFSVIGLGSGLSAVLSALGTPWMYRLDDGERTVLQLDCEDDEHVRFITAEDTDAFGEIERRIRETAR</sequence>
<dbReference type="EMBL" id="BMPF01000001">
    <property type="protein sequence ID" value="GGL21649.1"/>
    <property type="molecule type" value="Genomic_DNA"/>
</dbReference>
<evidence type="ECO:0000256" key="1">
    <source>
        <dbReference type="SAM" id="Phobius"/>
    </source>
</evidence>
<feature type="transmembrane region" description="Helical" evidence="1">
    <location>
        <begin position="71"/>
        <end position="91"/>
    </location>
</feature>
<keyword evidence="1" id="KW-1133">Transmembrane helix</keyword>
<dbReference type="AlphaFoldDB" id="A0A830F5N2"/>
<protein>
    <submittedName>
        <fullName evidence="2">Uncharacterized protein</fullName>
    </submittedName>
</protein>
<proteinExistence type="predicted"/>
<name>A0A830F5N2_9EURY</name>
<dbReference type="Proteomes" id="UP000628840">
    <property type="component" value="Unassembled WGS sequence"/>
</dbReference>
<keyword evidence="1" id="KW-0472">Membrane</keyword>
<dbReference type="OrthoDB" id="375363at2157"/>
<organism evidence="2 3">
    <name type="scientific">Halarchaeum grantii</name>
    <dbReference type="NCBI Taxonomy" id="1193105"/>
    <lineage>
        <taxon>Archaea</taxon>
        <taxon>Methanobacteriati</taxon>
        <taxon>Methanobacteriota</taxon>
        <taxon>Stenosarchaea group</taxon>
        <taxon>Halobacteria</taxon>
        <taxon>Halobacteriales</taxon>
        <taxon>Halobacteriaceae</taxon>
    </lineage>
</organism>
<comment type="caution">
    <text evidence="2">The sequence shown here is derived from an EMBL/GenBank/DDBJ whole genome shotgun (WGS) entry which is preliminary data.</text>
</comment>
<keyword evidence="1" id="KW-0812">Transmembrane</keyword>
<keyword evidence="3" id="KW-1185">Reference proteome</keyword>
<evidence type="ECO:0000313" key="3">
    <source>
        <dbReference type="Proteomes" id="UP000628840"/>
    </source>
</evidence>
<accession>A0A830F5N2</accession>